<dbReference type="PROSITE" id="PS51387">
    <property type="entry name" value="FAD_PCMH"/>
    <property type="match status" value="1"/>
</dbReference>
<dbReference type="Pfam" id="PF02913">
    <property type="entry name" value="FAD-oxidase_C"/>
    <property type="match status" value="1"/>
</dbReference>
<dbReference type="Proteomes" id="UP000541185">
    <property type="component" value="Unassembled WGS sequence"/>
</dbReference>
<dbReference type="EMBL" id="JABBFX010000001">
    <property type="protein sequence ID" value="NML44820.1"/>
    <property type="molecule type" value="Genomic_DNA"/>
</dbReference>
<evidence type="ECO:0000256" key="4">
    <source>
        <dbReference type="ARBA" id="ARBA00022827"/>
    </source>
</evidence>
<keyword evidence="3" id="KW-0285">Flavoprotein</keyword>
<dbReference type="InterPro" id="IPR016171">
    <property type="entry name" value="Vanillyl_alc_oxidase_C-sub2"/>
</dbReference>
<name>A0A848H6A0_9BURK</name>
<evidence type="ECO:0000256" key="1">
    <source>
        <dbReference type="ARBA" id="ARBA00001974"/>
    </source>
</evidence>
<dbReference type="InterPro" id="IPR016167">
    <property type="entry name" value="FAD-bd_PCMH_sub1"/>
</dbReference>
<evidence type="ECO:0000256" key="2">
    <source>
        <dbReference type="ARBA" id="ARBA00008000"/>
    </source>
</evidence>
<dbReference type="FunFam" id="1.10.45.10:FF:000001">
    <property type="entry name" value="D-lactate dehydrogenase mitochondrial"/>
    <property type="match status" value="1"/>
</dbReference>
<dbReference type="InterPro" id="IPR051264">
    <property type="entry name" value="FAD-oxidored/transferase_4"/>
</dbReference>
<dbReference type="AlphaFoldDB" id="A0A848H6A0"/>
<dbReference type="InterPro" id="IPR016169">
    <property type="entry name" value="FAD-bd_PCMH_sub2"/>
</dbReference>
<accession>A0A848H6A0</accession>
<protein>
    <submittedName>
        <fullName evidence="6">FAD-binding oxidoreductase</fullName>
    </submittedName>
</protein>
<dbReference type="SUPFAM" id="SSF55103">
    <property type="entry name" value="FAD-linked oxidases, C-terminal domain"/>
    <property type="match status" value="1"/>
</dbReference>
<evidence type="ECO:0000313" key="7">
    <source>
        <dbReference type="Proteomes" id="UP000541185"/>
    </source>
</evidence>
<dbReference type="Gene3D" id="3.30.465.10">
    <property type="match status" value="1"/>
</dbReference>
<dbReference type="GO" id="GO:0003824">
    <property type="term" value="F:catalytic activity"/>
    <property type="evidence" value="ECO:0007669"/>
    <property type="project" value="InterPro"/>
</dbReference>
<dbReference type="PANTHER" id="PTHR43716:SF2">
    <property type="entry name" value="BLL6224 PROTEIN"/>
    <property type="match status" value="1"/>
</dbReference>
<proteinExistence type="inferred from homology"/>
<dbReference type="SUPFAM" id="SSF56176">
    <property type="entry name" value="FAD-binding/transporter-associated domain-like"/>
    <property type="match status" value="1"/>
</dbReference>
<comment type="cofactor">
    <cofactor evidence="1">
        <name>FAD</name>
        <dbReference type="ChEBI" id="CHEBI:57692"/>
    </cofactor>
</comment>
<dbReference type="InterPro" id="IPR036318">
    <property type="entry name" value="FAD-bd_PCMH-like_sf"/>
</dbReference>
<evidence type="ECO:0000259" key="5">
    <source>
        <dbReference type="PROSITE" id="PS51387"/>
    </source>
</evidence>
<dbReference type="GO" id="GO:0022904">
    <property type="term" value="P:respiratory electron transport chain"/>
    <property type="evidence" value="ECO:0007669"/>
    <property type="project" value="TreeGrafter"/>
</dbReference>
<dbReference type="InterPro" id="IPR004113">
    <property type="entry name" value="FAD-bd_oxidored_4_C"/>
</dbReference>
<comment type="caution">
    <text evidence="6">The sequence shown here is derived from an EMBL/GenBank/DDBJ whole genome shotgun (WGS) entry which is preliminary data.</text>
</comment>
<sequence length="472" mass="51063">MTGLLDGLRRIVGESYCLTEAEAMERYLVEERRLFRGNAIAVARPADTQQVAQVVALCAQLRVPVVPQGGNTGACGGGVPQAGAVVLATERLNRIRAIDTANFTMTVEAGCILADLQQAARDAGCFFPLSLGGEGSCRIGGNLSTNAGGINVLRYGNARDLMLGLEVVLPDGRIWDGLRSLRKDNTGYALRHLFVGAEGTLGIITAASLKLFPAPRERQTAFVAVTDPQAALELLNLTREITGDAANAFELLPRNGLDIGLRNMGGRDPLGERHAWYVLLELSSPRASGLRAALEEVLETALARGLVLDAAIADSETQRRELWRLREVTAGGHQHQEGGLIKHDIAVPVSQVPEMIRRGTAACEAAIPGIRVIPFGHMGDGNLHFNLVQPLGWEPQRFFAERERMNRIVHDLVHELDGSISAEHGIGLLKVDEMARYKAPLELELMQRIKEALDPLGLMNPGKVLPPPAQQR</sequence>
<feature type="domain" description="FAD-binding PCMH-type" evidence="5">
    <location>
        <begin position="35"/>
        <end position="214"/>
    </location>
</feature>
<keyword evidence="7" id="KW-1185">Reference proteome</keyword>
<organism evidence="6 7">
    <name type="scientific">Ramlibacter agri</name>
    <dbReference type="NCBI Taxonomy" id="2728837"/>
    <lineage>
        <taxon>Bacteria</taxon>
        <taxon>Pseudomonadati</taxon>
        <taxon>Pseudomonadota</taxon>
        <taxon>Betaproteobacteria</taxon>
        <taxon>Burkholderiales</taxon>
        <taxon>Comamonadaceae</taxon>
        <taxon>Ramlibacter</taxon>
    </lineage>
</organism>
<keyword evidence="4" id="KW-0274">FAD</keyword>
<dbReference type="Gene3D" id="3.30.70.2190">
    <property type="match status" value="1"/>
</dbReference>
<dbReference type="RefSeq" id="WP_169418923.1">
    <property type="nucleotide sequence ID" value="NZ_JABBFX010000001.1"/>
</dbReference>
<dbReference type="PANTHER" id="PTHR43716">
    <property type="entry name" value="D-2-HYDROXYGLUTARATE DEHYDROGENASE, MITOCHONDRIAL"/>
    <property type="match status" value="1"/>
</dbReference>
<evidence type="ECO:0000256" key="3">
    <source>
        <dbReference type="ARBA" id="ARBA00022630"/>
    </source>
</evidence>
<dbReference type="Pfam" id="PF01565">
    <property type="entry name" value="FAD_binding_4"/>
    <property type="match status" value="1"/>
</dbReference>
<evidence type="ECO:0000313" key="6">
    <source>
        <dbReference type="EMBL" id="NML44820.1"/>
    </source>
</evidence>
<gene>
    <name evidence="6" type="ORF">HHL11_13770</name>
</gene>
<dbReference type="InterPro" id="IPR016166">
    <property type="entry name" value="FAD-bd_PCMH"/>
</dbReference>
<dbReference type="Gene3D" id="3.30.70.2740">
    <property type="match status" value="1"/>
</dbReference>
<dbReference type="Gene3D" id="3.30.43.10">
    <property type="entry name" value="Uridine Diphospho-n-acetylenolpyruvylglucosamine Reductase, domain 2"/>
    <property type="match status" value="1"/>
</dbReference>
<comment type="similarity">
    <text evidence="2">Belongs to the FAD-binding oxidoreductase/transferase type 4 family.</text>
</comment>
<dbReference type="Gene3D" id="1.10.45.10">
    <property type="entry name" value="Vanillyl-alcohol Oxidase, Chain A, domain 4"/>
    <property type="match status" value="1"/>
</dbReference>
<dbReference type="InterPro" id="IPR006094">
    <property type="entry name" value="Oxid_FAD_bind_N"/>
</dbReference>
<reference evidence="6 7" key="1">
    <citation type="submission" date="2020-04" db="EMBL/GenBank/DDBJ databases">
        <title>Ramlibacter sp. G-1-2-2 isolated from soil.</title>
        <authorList>
            <person name="Dahal R.H."/>
        </authorList>
    </citation>
    <scope>NUCLEOTIDE SEQUENCE [LARGE SCALE GENOMIC DNA]</scope>
    <source>
        <strain evidence="6 7">G-1-2-2</strain>
    </source>
</reference>
<dbReference type="InterPro" id="IPR016164">
    <property type="entry name" value="FAD-linked_Oxase-like_C"/>
</dbReference>
<dbReference type="GO" id="GO:0071949">
    <property type="term" value="F:FAD binding"/>
    <property type="evidence" value="ECO:0007669"/>
    <property type="project" value="InterPro"/>
</dbReference>